<name>A0A0B6Z7Y2_9EUPU</name>
<evidence type="ECO:0000256" key="1">
    <source>
        <dbReference type="SAM" id="Phobius"/>
    </source>
</evidence>
<keyword evidence="1" id="KW-0812">Transmembrane</keyword>
<feature type="non-terminal residue" evidence="2">
    <location>
        <position position="1"/>
    </location>
</feature>
<dbReference type="AlphaFoldDB" id="A0A0B6Z7Y2"/>
<protein>
    <submittedName>
        <fullName evidence="2">Uncharacterized protein</fullName>
    </submittedName>
</protein>
<organism evidence="2">
    <name type="scientific">Arion vulgaris</name>
    <dbReference type="NCBI Taxonomy" id="1028688"/>
    <lineage>
        <taxon>Eukaryota</taxon>
        <taxon>Metazoa</taxon>
        <taxon>Spiralia</taxon>
        <taxon>Lophotrochozoa</taxon>
        <taxon>Mollusca</taxon>
        <taxon>Gastropoda</taxon>
        <taxon>Heterobranchia</taxon>
        <taxon>Euthyneura</taxon>
        <taxon>Panpulmonata</taxon>
        <taxon>Eupulmonata</taxon>
        <taxon>Stylommatophora</taxon>
        <taxon>Helicina</taxon>
        <taxon>Arionoidea</taxon>
        <taxon>Arionidae</taxon>
        <taxon>Arion</taxon>
    </lineage>
</organism>
<accession>A0A0B6Z7Y2</accession>
<proteinExistence type="predicted"/>
<feature type="transmembrane region" description="Helical" evidence="1">
    <location>
        <begin position="18"/>
        <end position="38"/>
    </location>
</feature>
<evidence type="ECO:0000313" key="2">
    <source>
        <dbReference type="EMBL" id="CEK64046.1"/>
    </source>
</evidence>
<feature type="transmembrane region" description="Helical" evidence="1">
    <location>
        <begin position="58"/>
        <end position="77"/>
    </location>
</feature>
<gene>
    <name evidence="2" type="primary">ORF50461</name>
</gene>
<sequence length="103" mass="11635">ALFNIFSLLLVSVTEGSVFTSLVMCLSAPIASGFWTIFDYDYNTDTLSWKPFWSHTTIFLLVSLGILVPTVVVYSIFSIKDAKDVKREKNGYSDVSSSEYEWD</sequence>
<reference evidence="2" key="1">
    <citation type="submission" date="2014-12" db="EMBL/GenBank/DDBJ databases">
        <title>Insight into the proteome of Arion vulgaris.</title>
        <authorList>
            <person name="Aradska J."/>
            <person name="Bulat T."/>
            <person name="Smidak R."/>
            <person name="Sarate P."/>
            <person name="Gangsoo J."/>
            <person name="Sialana F."/>
            <person name="Bilban M."/>
            <person name="Lubec G."/>
        </authorList>
    </citation>
    <scope>NUCLEOTIDE SEQUENCE</scope>
    <source>
        <tissue evidence="2">Skin</tissue>
    </source>
</reference>
<keyword evidence="1" id="KW-0472">Membrane</keyword>
<keyword evidence="1" id="KW-1133">Transmembrane helix</keyword>
<dbReference type="EMBL" id="HACG01017181">
    <property type="protein sequence ID" value="CEK64046.1"/>
    <property type="molecule type" value="Transcribed_RNA"/>
</dbReference>